<evidence type="ECO:0000313" key="8">
    <source>
        <dbReference type="Proteomes" id="UP000190744"/>
    </source>
</evidence>
<keyword evidence="2" id="KW-0677">Repeat</keyword>
<evidence type="ECO:0008006" key="9">
    <source>
        <dbReference type="Google" id="ProtNLM"/>
    </source>
</evidence>
<dbReference type="InterPro" id="IPR002885">
    <property type="entry name" value="PPR_rpt"/>
</dbReference>
<organism evidence="7 8">
    <name type="scientific">Penicillium brasilianum</name>
    <dbReference type="NCBI Taxonomy" id="104259"/>
    <lineage>
        <taxon>Eukaryota</taxon>
        <taxon>Fungi</taxon>
        <taxon>Dikarya</taxon>
        <taxon>Ascomycota</taxon>
        <taxon>Pezizomycotina</taxon>
        <taxon>Eurotiomycetes</taxon>
        <taxon>Eurotiomycetidae</taxon>
        <taxon>Eurotiales</taxon>
        <taxon>Aspergillaceae</taxon>
        <taxon>Penicillium</taxon>
    </lineage>
</organism>
<evidence type="ECO:0000256" key="5">
    <source>
        <dbReference type="PROSITE-ProRule" id="PRU00708"/>
    </source>
</evidence>
<accession>A0A1S9R9G0</accession>
<sequence length="924" mass="104515">MGLGKARLRLVEAGPAAKPESPPGLQEKHPKLNLLLALLAYLLLSSARRLLPGPRSSPGCLVRSACLHFGHAWLSQCHDVCSLMPPPNRSPSSPSLRDPPKQALDELLLSRPSMSPPKPYPCHASIRRFSTRRFRPSVTSIADIFVGSLVLAGFCNQHTPRHRSLSTMPLRTSETQLQRFRGKDVTNQGQGARSATKRWEAMRSSMQSSRARSWLSTALHPADEPSHAHDYTKPTQLKKQRESDDFTRADSMEAAGEASHRQSWPQMLDSVIDSAQTAGHTKDLSPIVLSADTELLSAPEGEAGLSYDEKMHRMNSNLYRRILGDDYEWSEPMDVVFPKDRVHPKREVKEFPGEEIALHRLSVAKLMHVLYHEKSPSTSYLFRLYREIPSPAMAKLPREVRGKLLRIFAKAPNRRWADARRYLALVQDMIASENKMSRSMWTSAVHFASRGSGSGRVLKRDLVRAIGVWQQMEHVAGIEADDVVFNILYDAAVKASQFTVADRLEQEMKRRKLDFTRFGLVSKIYSAGVQKDLDGITENFQKFVKAGDIVDTVVLNSLCSAFIRAGDPSAAEQLYGRMIEAQKAKLSTDQLLTTDASRVIFEHSLSSGFSQYRTNSRALGDFLKRSQALKRHSPKHHQALQDSIPMTPDTRTFYIFLKYYARQSGQFDKVVMILRDMENAYAVPPNQIVYMMLFEGFSIHGLQKKAWSAERLRLVWYAYLRALRTSKAKLDAQQRHRSPGKMEWENPLAHAMHLEDGLDEAVPDTSDQFYMHLPSASSETHPDSVPRSEKQDEYAEHHIDDETAFDMDSEASWKPQSEDTSEPESSVTRSQTTLSESSLSDQISIGLHQPDDLDKYLENGVFVGRKMIVVILRAFGACYGPKEVMEAWLQLERLWHPHHRKATDVLAVKEELDKQMSRGPRPKL</sequence>
<feature type="region of interest" description="Disordered" evidence="6">
    <location>
        <begin position="774"/>
        <end position="793"/>
    </location>
</feature>
<feature type="region of interest" description="Disordered" evidence="6">
    <location>
        <begin position="221"/>
        <end position="264"/>
    </location>
</feature>
<evidence type="ECO:0000256" key="1">
    <source>
        <dbReference type="ARBA" id="ARBA00006192"/>
    </source>
</evidence>
<feature type="compositionally biased region" description="Basic and acidic residues" evidence="6">
    <location>
        <begin position="239"/>
        <end position="251"/>
    </location>
</feature>
<feature type="region of interest" description="Disordered" evidence="6">
    <location>
        <begin position="805"/>
        <end position="841"/>
    </location>
</feature>
<evidence type="ECO:0000256" key="3">
    <source>
        <dbReference type="ARBA" id="ARBA00044493"/>
    </source>
</evidence>
<dbReference type="PROSITE" id="PS51375">
    <property type="entry name" value="PPR"/>
    <property type="match status" value="1"/>
</dbReference>
<name>A0A1S9R9G0_PENBI</name>
<dbReference type="InterPro" id="IPR011990">
    <property type="entry name" value="TPR-like_helical_dom_sf"/>
</dbReference>
<feature type="compositionally biased region" description="Basic and acidic residues" evidence="6">
    <location>
        <begin position="780"/>
        <end position="793"/>
    </location>
</feature>
<comment type="similarity">
    <text evidence="1">Belongs to the CCM1 family.</text>
</comment>
<dbReference type="Proteomes" id="UP000190744">
    <property type="component" value="Unassembled WGS sequence"/>
</dbReference>
<feature type="compositionally biased region" description="Polar residues" evidence="6">
    <location>
        <begin position="823"/>
        <end position="841"/>
    </location>
</feature>
<comment type="caution">
    <text evidence="7">The sequence shown here is derived from an EMBL/GenBank/DDBJ whole genome shotgun (WGS) entry which is preliminary data.</text>
</comment>
<proteinExistence type="inferred from homology"/>
<evidence type="ECO:0000256" key="4">
    <source>
        <dbReference type="ARBA" id="ARBA00044511"/>
    </source>
</evidence>
<dbReference type="PANTHER" id="PTHR47447:SF17">
    <property type="entry name" value="OS12G0638900 PROTEIN"/>
    <property type="match status" value="1"/>
</dbReference>
<reference evidence="8" key="1">
    <citation type="submission" date="2015-09" db="EMBL/GenBank/DDBJ databases">
        <authorList>
            <person name="Fill T.P."/>
            <person name="Baretta J.F."/>
            <person name="de Almeida L.G."/>
            <person name="Rocha M."/>
            <person name="de Souza D.H."/>
            <person name="Malavazi I."/>
            <person name="Cerdeira L.T."/>
            <person name="Hong H."/>
            <person name="Samborskyy M."/>
            <person name="de Vasconcelos A.T."/>
            <person name="Leadlay P."/>
            <person name="Rodrigues-Filho E."/>
        </authorList>
    </citation>
    <scope>NUCLEOTIDE SEQUENCE [LARGE SCALE GENOMIC DNA]</scope>
    <source>
        <strain evidence="8">LaBioMMi 136</strain>
    </source>
</reference>
<feature type="region of interest" description="Disordered" evidence="6">
    <location>
        <begin position="183"/>
        <end position="203"/>
    </location>
</feature>
<comment type="function">
    <text evidence="3">Regulates mitochondrial small subunit maturation by controlling 15S rRNA 5'-end processing. Localizes to the 5' precursor of the 15S rRNA in a position that is subsequently occupied by mS47 in the mature yeast mtSSU. Uses structure and sequence-specific RNA recognition, binding to a single-stranded region of the precursor and specifically recognizing bases -6 to -1. The exchange of Ccm1 for mS47 is coupled to the irreversible removal of precursor rRNA that is accompanied by conformational changes of the mitoribosomal proteins uS5m and mS26. These conformational changes signal completion of 5'-end rRNA processing through protection of the mature 5'-end of the 15S rRNA and stabilization of mS47. The removal of the 5' precursor together with the dissociation of Ccm1 may be catalyzed by the 5'-3' exoribonuclease Pet127. Involved in the specific removal of group I introns in mitochondrial encoded transcripts.</text>
</comment>
<evidence type="ECO:0000256" key="6">
    <source>
        <dbReference type="SAM" id="MobiDB-lite"/>
    </source>
</evidence>
<evidence type="ECO:0000256" key="2">
    <source>
        <dbReference type="ARBA" id="ARBA00022737"/>
    </source>
</evidence>
<dbReference type="AlphaFoldDB" id="A0A1S9R9G0"/>
<evidence type="ECO:0000313" key="7">
    <source>
        <dbReference type="EMBL" id="OOQ82153.1"/>
    </source>
</evidence>
<feature type="compositionally biased region" description="Basic and acidic residues" evidence="6">
    <location>
        <begin position="221"/>
        <end position="232"/>
    </location>
</feature>
<dbReference type="PANTHER" id="PTHR47447">
    <property type="entry name" value="OS03G0856100 PROTEIN"/>
    <property type="match status" value="1"/>
</dbReference>
<comment type="subunit">
    <text evidence="4">Binds to mitochondrial small subunit 15S rRNA.</text>
</comment>
<dbReference type="Gene3D" id="1.25.40.10">
    <property type="entry name" value="Tetratricopeptide repeat domain"/>
    <property type="match status" value="1"/>
</dbReference>
<dbReference type="EMBL" id="LJBN01000227">
    <property type="protein sequence ID" value="OOQ82153.1"/>
    <property type="molecule type" value="Genomic_DNA"/>
</dbReference>
<protein>
    <recommendedName>
        <fullName evidence="9">Pentatricopeptide repeat protein</fullName>
    </recommendedName>
</protein>
<gene>
    <name evidence="7" type="ORF">PEBR_41837</name>
</gene>
<feature type="repeat" description="PPR" evidence="5">
    <location>
        <begin position="551"/>
        <end position="581"/>
    </location>
</feature>